<sequence>MFVSVQIYHNFNFKIYKSRKGYILHNIHKEFSEGHTHVEKYDTCMVMIKLLERRQLPKSKSKYFIESLIRVSNDKKYISKIIKLM</sequence>
<reference evidence="1 2" key="1">
    <citation type="submission" date="2024-11" db="EMBL/GenBank/DDBJ databases">
        <authorList>
            <person name="Heng Y.C."/>
            <person name="Lim A.C.H."/>
            <person name="Lee J.K.Y."/>
            <person name="Kittelmann S."/>
        </authorList>
    </citation>
    <scope>NUCLEOTIDE SEQUENCE [LARGE SCALE GENOMIC DNA]</scope>
    <source>
        <strain evidence="1 2">WILCCON 0269</strain>
    </source>
</reference>
<organism evidence="1 2">
    <name type="scientific">Candidatus Clostridium eludens</name>
    <dbReference type="NCBI Taxonomy" id="3381663"/>
    <lineage>
        <taxon>Bacteria</taxon>
        <taxon>Bacillati</taxon>
        <taxon>Bacillota</taxon>
        <taxon>Clostridia</taxon>
        <taxon>Eubacteriales</taxon>
        <taxon>Clostridiaceae</taxon>
        <taxon>Clostridium</taxon>
    </lineage>
</organism>
<dbReference type="RefSeq" id="WP_406793346.1">
    <property type="nucleotide sequence ID" value="NZ_JBJHZX010000027.1"/>
</dbReference>
<proteinExistence type="predicted"/>
<gene>
    <name evidence="1" type="ORF">ACJDU8_17015</name>
</gene>
<dbReference type="Proteomes" id="UP001623660">
    <property type="component" value="Unassembled WGS sequence"/>
</dbReference>
<accession>A0ABW8SPZ5</accession>
<comment type="caution">
    <text evidence="1">The sequence shown here is derived from an EMBL/GenBank/DDBJ whole genome shotgun (WGS) entry which is preliminary data.</text>
</comment>
<evidence type="ECO:0000313" key="2">
    <source>
        <dbReference type="Proteomes" id="UP001623660"/>
    </source>
</evidence>
<keyword evidence="2" id="KW-1185">Reference proteome</keyword>
<protein>
    <submittedName>
        <fullName evidence="1">Uncharacterized protein</fullName>
    </submittedName>
</protein>
<evidence type="ECO:0000313" key="1">
    <source>
        <dbReference type="EMBL" id="MFL0197244.1"/>
    </source>
</evidence>
<name>A0ABW8SPZ5_9CLOT</name>
<dbReference type="EMBL" id="JBJHZX010000027">
    <property type="protein sequence ID" value="MFL0197244.1"/>
    <property type="molecule type" value="Genomic_DNA"/>
</dbReference>